<dbReference type="InterPro" id="IPR022789">
    <property type="entry name" value="ParD"/>
</dbReference>
<accession>A0A2U1SQ53</accession>
<dbReference type="AlphaFoldDB" id="A0A2U1SQ53"/>
<gene>
    <name evidence="3" type="ORF">C5689_11445</name>
</gene>
<dbReference type="Pfam" id="PF03693">
    <property type="entry name" value="ParD_antitoxin"/>
    <property type="match status" value="1"/>
</dbReference>
<comment type="caution">
    <text evidence="3">The sequence shown here is derived from an EMBL/GenBank/DDBJ whole genome shotgun (WGS) entry which is preliminary data.</text>
</comment>
<reference evidence="3 4" key="1">
    <citation type="journal article" date="2018" name="Appl. Microbiol. Biotechnol.">
        <title>Co-cultivation of the strictly anaerobic methanogen Methanosarcina barkeri with aerobic methanotrophs in an oxygen-limited membrane bioreactor.</title>
        <authorList>
            <person name="In 't Zandt M.H."/>
            <person name="van den Bosch T.J.M."/>
            <person name="Rijkers R."/>
            <person name="van Kessel M.A.H.J."/>
            <person name="Jetten M.S.M."/>
            <person name="Welte C.U."/>
        </authorList>
    </citation>
    <scope>NUCLEOTIDE SEQUENCE [LARGE SCALE GENOMIC DNA]</scope>
    <source>
        <strain evidence="3 4">DSM 17706</strain>
    </source>
</reference>
<dbReference type="GO" id="GO:0006355">
    <property type="term" value="P:regulation of DNA-templated transcription"/>
    <property type="evidence" value="ECO:0007669"/>
    <property type="project" value="InterPro"/>
</dbReference>
<dbReference type="EMBL" id="PUIV01000016">
    <property type="protein sequence ID" value="PWB93747.1"/>
    <property type="molecule type" value="Genomic_DNA"/>
</dbReference>
<dbReference type="SUPFAM" id="SSF47598">
    <property type="entry name" value="Ribbon-helix-helix"/>
    <property type="match status" value="1"/>
</dbReference>
<evidence type="ECO:0000256" key="1">
    <source>
        <dbReference type="ARBA" id="ARBA00008580"/>
    </source>
</evidence>
<dbReference type="Proteomes" id="UP000245137">
    <property type="component" value="Unassembled WGS sequence"/>
</dbReference>
<evidence type="ECO:0000313" key="4">
    <source>
        <dbReference type="Proteomes" id="UP000245137"/>
    </source>
</evidence>
<evidence type="ECO:0000313" key="3">
    <source>
        <dbReference type="EMBL" id="PWB93747.1"/>
    </source>
</evidence>
<dbReference type="CDD" id="cd22231">
    <property type="entry name" value="RHH_NikR_HicB-like"/>
    <property type="match status" value="1"/>
</dbReference>
<dbReference type="PANTHER" id="PTHR36582">
    <property type="entry name" value="ANTITOXIN PARD"/>
    <property type="match status" value="1"/>
</dbReference>
<dbReference type="InterPro" id="IPR038296">
    <property type="entry name" value="ParD_sf"/>
</dbReference>
<keyword evidence="2" id="KW-1277">Toxin-antitoxin system</keyword>
<protein>
    <submittedName>
        <fullName evidence="3">Type II toxin-antitoxin system ParD family antitoxin</fullName>
    </submittedName>
</protein>
<evidence type="ECO:0000256" key="2">
    <source>
        <dbReference type="ARBA" id="ARBA00022649"/>
    </source>
</evidence>
<dbReference type="OrthoDB" id="9815501at2"/>
<name>A0A2U1SQ53_METSR</name>
<dbReference type="InterPro" id="IPR010985">
    <property type="entry name" value="Ribbon_hlx_hlx"/>
</dbReference>
<dbReference type="NCBIfam" id="TIGR02606">
    <property type="entry name" value="antidote_CC2985"/>
    <property type="match status" value="1"/>
</dbReference>
<dbReference type="RefSeq" id="WP_108917408.1">
    <property type="nucleotide sequence ID" value="NZ_BGJY01000016.1"/>
</dbReference>
<keyword evidence="4" id="KW-1185">Reference proteome</keyword>
<comment type="similarity">
    <text evidence="1">Belongs to the ParD antitoxin family.</text>
</comment>
<dbReference type="Gene3D" id="6.10.10.120">
    <property type="entry name" value="Antitoxin ParD1-like"/>
    <property type="match status" value="1"/>
</dbReference>
<proteinExistence type="inferred from homology"/>
<dbReference type="PANTHER" id="PTHR36582:SF2">
    <property type="entry name" value="ANTITOXIN PARD"/>
    <property type="match status" value="1"/>
</dbReference>
<sequence length="89" mass="10126">MNVSLTPELEQLVHQKVQTGRYTSASEVVREALRLMEERDRLEAWRKDEIRAQIAAGLTSLRAGKGEDGEDVFDRLEAEIDAEERRGAE</sequence>
<organism evidence="3 4">
    <name type="scientific">Methylosinus sporium</name>
    <dbReference type="NCBI Taxonomy" id="428"/>
    <lineage>
        <taxon>Bacteria</taxon>
        <taxon>Pseudomonadati</taxon>
        <taxon>Pseudomonadota</taxon>
        <taxon>Alphaproteobacteria</taxon>
        <taxon>Hyphomicrobiales</taxon>
        <taxon>Methylocystaceae</taxon>
        <taxon>Methylosinus</taxon>
    </lineage>
</organism>